<dbReference type="SUPFAM" id="SSF55608">
    <property type="entry name" value="Homing endonucleases"/>
    <property type="match status" value="1"/>
</dbReference>
<dbReference type="GO" id="GO:0004519">
    <property type="term" value="F:endonuclease activity"/>
    <property type="evidence" value="ECO:0007669"/>
    <property type="project" value="UniProtKB-KW"/>
</dbReference>
<keyword evidence="2" id="KW-0540">Nuclease</keyword>
<reference evidence="3" key="1">
    <citation type="journal article" date="2019" name="Int. J. Syst. Evol. Microbiol.">
        <title>The Global Catalogue of Microorganisms (GCM) 10K type strain sequencing project: providing services to taxonomists for standard genome sequencing and annotation.</title>
        <authorList>
            <consortium name="The Broad Institute Genomics Platform"/>
            <consortium name="The Broad Institute Genome Sequencing Center for Infectious Disease"/>
            <person name="Wu L."/>
            <person name="Ma J."/>
        </authorList>
    </citation>
    <scope>NUCLEOTIDE SEQUENCE [LARGE SCALE GENOMIC DNA]</scope>
    <source>
        <strain evidence="3">CCUG 15531</strain>
    </source>
</reference>
<keyword evidence="3" id="KW-1185">Reference proteome</keyword>
<dbReference type="EMBL" id="JBHUEK010000025">
    <property type="protein sequence ID" value="MFD1779986.1"/>
    <property type="molecule type" value="Genomic_DNA"/>
</dbReference>
<keyword evidence="2" id="KW-0255">Endonuclease</keyword>
<organism evidence="2 3">
    <name type="scientific">Fredinandcohnia salidurans</name>
    <dbReference type="NCBI Taxonomy" id="2595041"/>
    <lineage>
        <taxon>Bacteria</taxon>
        <taxon>Bacillati</taxon>
        <taxon>Bacillota</taxon>
        <taxon>Bacilli</taxon>
        <taxon>Bacillales</taxon>
        <taxon>Bacillaceae</taxon>
        <taxon>Fredinandcohnia</taxon>
    </lineage>
</organism>
<evidence type="ECO:0000313" key="2">
    <source>
        <dbReference type="EMBL" id="MFD1779986.1"/>
    </source>
</evidence>
<protein>
    <submittedName>
        <fullName evidence="2">DNA endonuclease</fullName>
    </submittedName>
</protein>
<feature type="domain" description="Homing endonuclease LAGLIDADG" evidence="1">
    <location>
        <begin position="12"/>
        <end position="183"/>
    </location>
</feature>
<gene>
    <name evidence="2" type="ORF">ACFSFW_15075</name>
</gene>
<dbReference type="Pfam" id="PF03161">
    <property type="entry name" value="LAGLIDADG_2"/>
    <property type="match status" value="1"/>
</dbReference>
<evidence type="ECO:0000313" key="3">
    <source>
        <dbReference type="Proteomes" id="UP001597227"/>
    </source>
</evidence>
<keyword evidence="2" id="KW-0378">Hydrolase</keyword>
<evidence type="ECO:0000259" key="1">
    <source>
        <dbReference type="Pfam" id="PF03161"/>
    </source>
</evidence>
<sequence>MNLNKLSDVQLNILFGSIIGDGEITKIYKGSRSKNNSFREHFGVQQKEYRKWKMSFLPDLLYLTPKSNTLRSRALPLFTELYPHFYNLDGEKIIPVDLLHKCTLLHFLAIIFMDDGTLSITSRINHNKKLIYLTPNVYLYLQNFHLNQLQILSQHFQKTFKIKFTINKRQDGHGHILRFTSTDNTYDFLEQISPITASCPSMFYKTNWNWRYQKEIHKYQVTYPGYSVLATNSDRNKNYSKTEIKEIIRLKLMGEKDRVIAERVNRSYWSIVYKLKELRKDGHL</sequence>
<dbReference type="InterPro" id="IPR027434">
    <property type="entry name" value="Homing_endonucl"/>
</dbReference>
<dbReference type="RefSeq" id="WP_388039450.1">
    <property type="nucleotide sequence ID" value="NZ_JBHUEK010000025.1"/>
</dbReference>
<dbReference type="Proteomes" id="UP001597227">
    <property type="component" value="Unassembled WGS sequence"/>
</dbReference>
<name>A0ABW4MPU2_9BACI</name>
<comment type="caution">
    <text evidence="2">The sequence shown here is derived from an EMBL/GenBank/DDBJ whole genome shotgun (WGS) entry which is preliminary data.</text>
</comment>
<dbReference type="InterPro" id="IPR004860">
    <property type="entry name" value="LAGLIDADG_dom"/>
</dbReference>
<dbReference type="Gene3D" id="3.10.28.10">
    <property type="entry name" value="Homing endonucleases"/>
    <property type="match status" value="2"/>
</dbReference>
<accession>A0ABW4MPU2</accession>
<proteinExistence type="predicted"/>